<evidence type="ECO:0000313" key="3">
    <source>
        <dbReference type="Proteomes" id="UP001497392"/>
    </source>
</evidence>
<name>A0ABP1GB38_9CHLO</name>
<dbReference type="EMBL" id="CAXHTA020000020">
    <property type="protein sequence ID" value="CAL5229430.1"/>
    <property type="molecule type" value="Genomic_DNA"/>
</dbReference>
<comment type="caution">
    <text evidence="2">The sequence shown here is derived from an EMBL/GenBank/DDBJ whole genome shotgun (WGS) entry which is preliminary data.</text>
</comment>
<dbReference type="Proteomes" id="UP001497392">
    <property type="component" value="Unassembled WGS sequence"/>
</dbReference>
<proteinExistence type="predicted"/>
<evidence type="ECO:0000256" key="1">
    <source>
        <dbReference type="SAM" id="MobiDB-lite"/>
    </source>
</evidence>
<sequence length="95" mass="10807">MSNPHHKANPADAGWTYQGSNAQSRVDFYEKDGCKMDYYPTTGTVKTSMSHPTQGNTQMFRRDLDDTGFQQVLENPRYHSGQGYQTKNSGYYKGK</sequence>
<keyword evidence="3" id="KW-1185">Reference proteome</keyword>
<gene>
    <name evidence="2" type="primary">g12752</name>
    <name evidence="2" type="ORF">VP750_LOCUS11336</name>
</gene>
<reference evidence="2 3" key="1">
    <citation type="submission" date="2024-06" db="EMBL/GenBank/DDBJ databases">
        <authorList>
            <person name="Kraege A."/>
            <person name="Thomma B."/>
        </authorList>
    </citation>
    <scope>NUCLEOTIDE SEQUENCE [LARGE SCALE GENOMIC DNA]</scope>
</reference>
<organism evidence="2 3">
    <name type="scientific">Coccomyxa viridis</name>
    <dbReference type="NCBI Taxonomy" id="1274662"/>
    <lineage>
        <taxon>Eukaryota</taxon>
        <taxon>Viridiplantae</taxon>
        <taxon>Chlorophyta</taxon>
        <taxon>core chlorophytes</taxon>
        <taxon>Trebouxiophyceae</taxon>
        <taxon>Trebouxiophyceae incertae sedis</taxon>
        <taxon>Coccomyxaceae</taxon>
        <taxon>Coccomyxa</taxon>
    </lineage>
</organism>
<protein>
    <submittedName>
        <fullName evidence="2">G12752 protein</fullName>
    </submittedName>
</protein>
<feature type="region of interest" description="Disordered" evidence="1">
    <location>
        <begin position="74"/>
        <end position="95"/>
    </location>
</feature>
<evidence type="ECO:0000313" key="2">
    <source>
        <dbReference type="EMBL" id="CAL5229430.1"/>
    </source>
</evidence>
<accession>A0ABP1GB38</accession>